<dbReference type="Gene3D" id="3.40.630.30">
    <property type="match status" value="1"/>
</dbReference>
<organism evidence="5 6">
    <name type="scientific">Saccoglossus kowalevskii</name>
    <name type="common">Acorn worm</name>
    <dbReference type="NCBI Taxonomy" id="10224"/>
    <lineage>
        <taxon>Eukaryota</taxon>
        <taxon>Metazoa</taxon>
        <taxon>Hemichordata</taxon>
        <taxon>Enteropneusta</taxon>
        <taxon>Harrimaniidae</taxon>
        <taxon>Saccoglossus</taxon>
    </lineage>
</organism>
<dbReference type="Pfam" id="PF13358">
    <property type="entry name" value="DDE_3"/>
    <property type="match status" value="1"/>
</dbReference>
<feature type="domain" description="N-acetyltransferase" evidence="4">
    <location>
        <begin position="3"/>
        <end position="187"/>
    </location>
</feature>
<dbReference type="Proteomes" id="UP000694865">
    <property type="component" value="Unplaced"/>
</dbReference>
<dbReference type="PROSITE" id="PS51186">
    <property type="entry name" value="GNAT"/>
    <property type="match status" value="1"/>
</dbReference>
<evidence type="ECO:0000256" key="3">
    <source>
        <dbReference type="ARBA" id="ARBA00023315"/>
    </source>
</evidence>
<dbReference type="CDD" id="cd04301">
    <property type="entry name" value="NAT_SF"/>
    <property type="match status" value="1"/>
</dbReference>
<sequence>MSFEVREAKSSDCEVILSLIKELAIYEKYADKVNITEEVLRNDGFGEETFYHCFVADADVPLETDVCEEHVKKVIAYAIYYFTYSTWDGRMIFIEDIYVTPEHRGKGIGTALLKNIIEIELEKCKFADIMSKRAMYFLAVDRLFELSELTPIDLSSKGNRGFYHKLGDGDLELIETLKRLQPSITYRAIADHINEHGEVVENVSITTIARTVRTRLSGGRWTYKTLTPVALEKFTDANIAYCDEYVNFLHTQDPNTIQFFDEAGIKLSNNVRPLTRRPVLEYGNFIVVDNHPTHRNDGGRHLGAWLDSMGIYLVYTPYYSPELNPVEFVFGKLKKTLSSPEYNALARIDLHLAILEALRKIKPSDVLGYYRAVGFLNINADA</sequence>
<dbReference type="SUPFAM" id="SSF55729">
    <property type="entry name" value="Acyl-CoA N-acyltransferases (Nat)"/>
    <property type="match status" value="1"/>
</dbReference>
<dbReference type="PANTHER" id="PTHR10545:SF29">
    <property type="entry name" value="GH14572P-RELATED"/>
    <property type="match status" value="1"/>
</dbReference>
<protein>
    <submittedName>
        <fullName evidence="6">Uncharacterized protein LOC102804803</fullName>
    </submittedName>
</protein>
<dbReference type="InterPro" id="IPR038717">
    <property type="entry name" value="Tc1-like_DDE_dom"/>
</dbReference>
<dbReference type="InterPro" id="IPR000182">
    <property type="entry name" value="GNAT_dom"/>
</dbReference>
<evidence type="ECO:0000259" key="4">
    <source>
        <dbReference type="PROSITE" id="PS51186"/>
    </source>
</evidence>
<dbReference type="Gene3D" id="3.30.420.10">
    <property type="entry name" value="Ribonuclease H-like superfamily/Ribonuclease H"/>
    <property type="match status" value="1"/>
</dbReference>
<proteinExistence type="inferred from homology"/>
<dbReference type="RefSeq" id="XP_006813022.1">
    <property type="nucleotide sequence ID" value="XM_006812959.1"/>
</dbReference>
<gene>
    <name evidence="6" type="primary">LOC102804803</name>
</gene>
<dbReference type="InterPro" id="IPR016181">
    <property type="entry name" value="Acyl_CoA_acyltransferase"/>
</dbReference>
<keyword evidence="5" id="KW-1185">Reference proteome</keyword>
<reference evidence="6" key="1">
    <citation type="submission" date="2025-08" db="UniProtKB">
        <authorList>
            <consortium name="RefSeq"/>
        </authorList>
    </citation>
    <scope>IDENTIFICATION</scope>
    <source>
        <tissue evidence="6">Testes</tissue>
    </source>
</reference>
<dbReference type="PANTHER" id="PTHR10545">
    <property type="entry name" value="DIAMINE N-ACETYLTRANSFERASE"/>
    <property type="match status" value="1"/>
</dbReference>
<dbReference type="Pfam" id="PF00583">
    <property type="entry name" value="Acetyltransf_1"/>
    <property type="match status" value="1"/>
</dbReference>
<evidence type="ECO:0000313" key="5">
    <source>
        <dbReference type="Proteomes" id="UP000694865"/>
    </source>
</evidence>
<accession>A0ABM0LZ31</accession>
<evidence type="ECO:0000313" key="6">
    <source>
        <dbReference type="RefSeq" id="XP_006813022.1"/>
    </source>
</evidence>
<dbReference type="GeneID" id="102804803"/>
<keyword evidence="2" id="KW-0808">Transferase</keyword>
<name>A0ABM0LZ31_SACKO</name>
<evidence type="ECO:0000256" key="1">
    <source>
        <dbReference type="ARBA" id="ARBA00008694"/>
    </source>
</evidence>
<comment type="similarity">
    <text evidence="1">Belongs to the acetyltransferase family.</text>
</comment>
<dbReference type="InterPro" id="IPR051016">
    <property type="entry name" value="Diverse_Substrate_AcTransf"/>
</dbReference>
<evidence type="ECO:0000256" key="2">
    <source>
        <dbReference type="ARBA" id="ARBA00022679"/>
    </source>
</evidence>
<dbReference type="InterPro" id="IPR036397">
    <property type="entry name" value="RNaseH_sf"/>
</dbReference>
<keyword evidence="3" id="KW-0012">Acyltransferase</keyword>